<name>A0AAV2GE80_9ROSI</name>
<dbReference type="PANTHER" id="PTHR37610">
    <property type="entry name" value="CCHC-TYPE DOMAIN-CONTAINING PROTEIN"/>
    <property type="match status" value="1"/>
</dbReference>
<evidence type="ECO:0000313" key="2">
    <source>
        <dbReference type="EMBL" id="CAL1408474.1"/>
    </source>
</evidence>
<protein>
    <recommendedName>
        <fullName evidence="1">Retrotransposon Copia-like N-terminal domain-containing protein</fullName>
    </recommendedName>
</protein>
<dbReference type="Proteomes" id="UP001497516">
    <property type="component" value="Chromosome 8"/>
</dbReference>
<dbReference type="Pfam" id="PF14244">
    <property type="entry name" value="Retrotran_gag_3"/>
    <property type="match status" value="1"/>
</dbReference>
<evidence type="ECO:0000313" key="3">
    <source>
        <dbReference type="Proteomes" id="UP001497516"/>
    </source>
</evidence>
<feature type="domain" description="Retrotransposon Copia-like N-terminal" evidence="1">
    <location>
        <begin position="23"/>
        <end position="69"/>
    </location>
</feature>
<evidence type="ECO:0000259" key="1">
    <source>
        <dbReference type="Pfam" id="PF14244"/>
    </source>
</evidence>
<accession>A0AAV2GE80</accession>
<gene>
    <name evidence="2" type="ORF">LTRI10_LOCUS48061</name>
</gene>
<dbReference type="PANTHER" id="PTHR37610:SF55">
    <property type="entry name" value="RETROTRANSPOSON COPIA-LIKE N-TERMINAL DOMAIN-CONTAINING PROTEIN"/>
    <property type="match status" value="1"/>
</dbReference>
<proteinExistence type="predicted"/>
<dbReference type="AlphaFoldDB" id="A0AAV2GE80"/>
<dbReference type="EMBL" id="OZ034821">
    <property type="protein sequence ID" value="CAL1408474.1"/>
    <property type="molecule type" value="Genomic_DNA"/>
</dbReference>
<reference evidence="2 3" key="1">
    <citation type="submission" date="2024-04" db="EMBL/GenBank/DDBJ databases">
        <authorList>
            <person name="Fracassetti M."/>
        </authorList>
    </citation>
    <scope>NUCLEOTIDE SEQUENCE [LARGE SCALE GENOMIC DNA]</scope>
</reference>
<keyword evidence="3" id="KW-1185">Reference proteome</keyword>
<dbReference type="InterPro" id="IPR029472">
    <property type="entry name" value="Copia-like_N"/>
</dbReference>
<sequence>MANQVANAAPAAVDPMSDPFYLHGSEHPGLQLVAEKLTPTNYNDWSKAVHNALGAKNKLGFVDGSIPDPGQGSPNAWAWNRNNIMVLSWIQQAVDPGIRKTIMSCKTVVEAWRSLRDRYGQGDMVRIAELIESICNLKQGNQSVTEYYGNLIALRDELDNYQPLEPCACTTTSHTTCRAMLLVQTYRDTNYVIQFLRGLNDNFSGVRSQVLFGEALPSIDRVFQRMLQHERQQYGTQPAKNLATEGMAFAAQGNNNYQGRRPRPFCT</sequence>
<organism evidence="2 3">
    <name type="scientific">Linum trigynum</name>
    <dbReference type="NCBI Taxonomy" id="586398"/>
    <lineage>
        <taxon>Eukaryota</taxon>
        <taxon>Viridiplantae</taxon>
        <taxon>Streptophyta</taxon>
        <taxon>Embryophyta</taxon>
        <taxon>Tracheophyta</taxon>
        <taxon>Spermatophyta</taxon>
        <taxon>Magnoliopsida</taxon>
        <taxon>eudicotyledons</taxon>
        <taxon>Gunneridae</taxon>
        <taxon>Pentapetalae</taxon>
        <taxon>rosids</taxon>
        <taxon>fabids</taxon>
        <taxon>Malpighiales</taxon>
        <taxon>Linaceae</taxon>
        <taxon>Linum</taxon>
    </lineage>
</organism>